<dbReference type="GO" id="GO:0016020">
    <property type="term" value="C:membrane"/>
    <property type="evidence" value="ECO:0007669"/>
    <property type="project" value="UniProtKB-SubCell"/>
</dbReference>
<feature type="region of interest" description="Disordered" evidence="5">
    <location>
        <begin position="125"/>
        <end position="172"/>
    </location>
</feature>
<feature type="chain" id="PRO_5040142242" description="Mid2 domain-containing protein" evidence="7">
    <location>
        <begin position="22"/>
        <end position="331"/>
    </location>
</feature>
<evidence type="ECO:0008006" key="10">
    <source>
        <dbReference type="Google" id="ProtNLM"/>
    </source>
</evidence>
<keyword evidence="7" id="KW-0732">Signal</keyword>
<name>A0A9P9BKL1_9PEZI</name>
<comment type="subcellular location">
    <subcellularLocation>
        <location evidence="1">Membrane</location>
        <topology evidence="1">Single-pass membrane protein</topology>
    </subcellularLocation>
</comment>
<dbReference type="AlphaFoldDB" id="A0A9P9BKL1"/>
<evidence type="ECO:0000256" key="5">
    <source>
        <dbReference type="SAM" id="MobiDB-lite"/>
    </source>
</evidence>
<feature type="region of interest" description="Disordered" evidence="5">
    <location>
        <begin position="281"/>
        <end position="331"/>
    </location>
</feature>
<evidence type="ECO:0000256" key="7">
    <source>
        <dbReference type="SAM" id="SignalP"/>
    </source>
</evidence>
<organism evidence="8 9">
    <name type="scientific">Microdochium trichocladiopsis</name>
    <dbReference type="NCBI Taxonomy" id="1682393"/>
    <lineage>
        <taxon>Eukaryota</taxon>
        <taxon>Fungi</taxon>
        <taxon>Dikarya</taxon>
        <taxon>Ascomycota</taxon>
        <taxon>Pezizomycotina</taxon>
        <taxon>Sordariomycetes</taxon>
        <taxon>Xylariomycetidae</taxon>
        <taxon>Xylariales</taxon>
        <taxon>Microdochiaceae</taxon>
        <taxon>Microdochium</taxon>
    </lineage>
</organism>
<dbReference type="PANTHER" id="PTHR15549">
    <property type="entry name" value="PAIRED IMMUNOGLOBULIN-LIKE TYPE 2 RECEPTOR"/>
    <property type="match status" value="1"/>
</dbReference>
<feature type="compositionally biased region" description="Polar residues" evidence="5">
    <location>
        <begin position="221"/>
        <end position="247"/>
    </location>
</feature>
<protein>
    <recommendedName>
        <fullName evidence="10">Mid2 domain-containing protein</fullName>
    </recommendedName>
</protein>
<dbReference type="InterPro" id="IPR051694">
    <property type="entry name" value="Immunoregulatory_rcpt-like"/>
</dbReference>
<comment type="caution">
    <text evidence="8">The sequence shown here is derived from an EMBL/GenBank/DDBJ whole genome shotgun (WGS) entry which is preliminary data.</text>
</comment>
<evidence type="ECO:0000256" key="2">
    <source>
        <dbReference type="ARBA" id="ARBA00022692"/>
    </source>
</evidence>
<feature type="transmembrane region" description="Helical" evidence="6">
    <location>
        <begin position="186"/>
        <end position="206"/>
    </location>
</feature>
<feature type="signal peptide" evidence="7">
    <location>
        <begin position="1"/>
        <end position="21"/>
    </location>
</feature>
<feature type="compositionally biased region" description="Low complexity" evidence="5">
    <location>
        <begin position="125"/>
        <end position="158"/>
    </location>
</feature>
<evidence type="ECO:0000256" key="3">
    <source>
        <dbReference type="ARBA" id="ARBA00022989"/>
    </source>
</evidence>
<sequence length="331" mass="34756">MLSSGCSAVLTAMTLSLAVRAADLQNMFLYPELGAVFSNGDAIQAKWQSNFTNPTLTMWCVAPGDDDILMKYQSSADVPSFNGTKAVTLDLKNIEGCWFMLSAEKEKSFNSIKWKLANNGLPVTSSTAGATTTTSTSTGTVAGGNTTPTSIPTSMSTPAPGNGQESPAPLATTDGADMSTAAKAGIGAGIAVAALLAIAGLAMFLLGRRKMKAANEITHQYEQLHQGQPRQQTHGQNSSAPSMSHDGSTLYAGQTAGVGPYEAVSSHITGKDVVLEMTSSPAPAYGQVSPLQEQEREQHSWPELASREAPTAELHPVHLYEMPDHNVAGKR</sequence>
<accession>A0A9P9BKL1</accession>
<proteinExistence type="predicted"/>
<feature type="region of interest" description="Disordered" evidence="5">
    <location>
        <begin position="221"/>
        <end position="248"/>
    </location>
</feature>
<dbReference type="RefSeq" id="XP_046007560.1">
    <property type="nucleotide sequence ID" value="XM_046152913.1"/>
</dbReference>
<dbReference type="OrthoDB" id="4788178at2759"/>
<dbReference type="GeneID" id="70182459"/>
<evidence type="ECO:0000313" key="8">
    <source>
        <dbReference type="EMBL" id="KAH7021359.1"/>
    </source>
</evidence>
<evidence type="ECO:0000256" key="4">
    <source>
        <dbReference type="ARBA" id="ARBA00023136"/>
    </source>
</evidence>
<feature type="compositionally biased region" description="Basic and acidic residues" evidence="5">
    <location>
        <begin position="315"/>
        <end position="324"/>
    </location>
</feature>
<evidence type="ECO:0000256" key="1">
    <source>
        <dbReference type="ARBA" id="ARBA00004167"/>
    </source>
</evidence>
<evidence type="ECO:0000313" key="9">
    <source>
        <dbReference type="Proteomes" id="UP000756346"/>
    </source>
</evidence>
<dbReference type="EMBL" id="JAGTJQ010000010">
    <property type="protein sequence ID" value="KAH7021359.1"/>
    <property type="molecule type" value="Genomic_DNA"/>
</dbReference>
<keyword evidence="9" id="KW-1185">Reference proteome</keyword>
<dbReference type="Proteomes" id="UP000756346">
    <property type="component" value="Unassembled WGS sequence"/>
</dbReference>
<keyword evidence="3 6" id="KW-1133">Transmembrane helix</keyword>
<keyword evidence="4 6" id="KW-0472">Membrane</keyword>
<keyword evidence="2 6" id="KW-0812">Transmembrane</keyword>
<dbReference type="GO" id="GO:0071944">
    <property type="term" value="C:cell periphery"/>
    <property type="evidence" value="ECO:0007669"/>
    <property type="project" value="UniProtKB-ARBA"/>
</dbReference>
<gene>
    <name evidence="8" type="ORF">B0I36DRAFT_31579</name>
</gene>
<reference evidence="8" key="1">
    <citation type="journal article" date="2021" name="Nat. Commun.">
        <title>Genetic determinants of endophytism in the Arabidopsis root mycobiome.</title>
        <authorList>
            <person name="Mesny F."/>
            <person name="Miyauchi S."/>
            <person name="Thiergart T."/>
            <person name="Pickel B."/>
            <person name="Atanasova L."/>
            <person name="Karlsson M."/>
            <person name="Huettel B."/>
            <person name="Barry K.W."/>
            <person name="Haridas S."/>
            <person name="Chen C."/>
            <person name="Bauer D."/>
            <person name="Andreopoulos W."/>
            <person name="Pangilinan J."/>
            <person name="LaButti K."/>
            <person name="Riley R."/>
            <person name="Lipzen A."/>
            <person name="Clum A."/>
            <person name="Drula E."/>
            <person name="Henrissat B."/>
            <person name="Kohler A."/>
            <person name="Grigoriev I.V."/>
            <person name="Martin F.M."/>
            <person name="Hacquard S."/>
        </authorList>
    </citation>
    <scope>NUCLEOTIDE SEQUENCE</scope>
    <source>
        <strain evidence="8">MPI-CAGE-CH-0230</strain>
    </source>
</reference>
<evidence type="ECO:0000256" key="6">
    <source>
        <dbReference type="SAM" id="Phobius"/>
    </source>
</evidence>